<keyword evidence="2" id="KW-0378">Hydrolase</keyword>
<dbReference type="SMART" id="SM00490">
    <property type="entry name" value="HELICc"/>
    <property type="match status" value="1"/>
</dbReference>
<dbReference type="PROSITE" id="PS51192">
    <property type="entry name" value="HELICASE_ATP_BIND_1"/>
    <property type="match status" value="1"/>
</dbReference>
<name>A0AAW9HTB2_9ACTO</name>
<dbReference type="RefSeq" id="WP_320756466.1">
    <property type="nucleotide sequence ID" value="NZ_JAWNGC010000004.1"/>
</dbReference>
<dbReference type="Gene3D" id="3.40.50.300">
    <property type="entry name" value="P-loop containing nucleotide triphosphate hydrolases"/>
    <property type="match status" value="2"/>
</dbReference>
<reference evidence="7" key="1">
    <citation type="submission" date="2023-10" db="EMBL/GenBank/DDBJ databases">
        <title>Whole Genome based description of the genera Actinobaculum and Actinotignum reveals a complex phylogenetic relationship within the species included in the genus Actinotignum.</title>
        <authorList>
            <person name="Jensen C.S."/>
            <person name="Dargis R."/>
            <person name="Kemp M."/>
            <person name="Christensen J.J."/>
        </authorList>
    </citation>
    <scope>NUCLEOTIDE SEQUENCE</scope>
    <source>
        <strain evidence="7">SLA_B511</strain>
    </source>
</reference>
<evidence type="ECO:0000256" key="4">
    <source>
        <dbReference type="ARBA" id="ARBA00022840"/>
    </source>
</evidence>
<dbReference type="SUPFAM" id="SSF52540">
    <property type="entry name" value="P-loop containing nucleoside triphosphate hydrolases"/>
    <property type="match status" value="1"/>
</dbReference>
<evidence type="ECO:0000259" key="5">
    <source>
        <dbReference type="PROSITE" id="PS51192"/>
    </source>
</evidence>
<accession>A0AAW9HTB2</accession>
<keyword evidence="1" id="KW-0547">Nucleotide-binding</keyword>
<dbReference type="PANTHER" id="PTHR12131:SF1">
    <property type="entry name" value="ATP-DEPENDENT RNA HELICASE SUPV3L1, MITOCHONDRIAL-RELATED"/>
    <property type="match status" value="1"/>
</dbReference>
<gene>
    <name evidence="7" type="ORF">R6G80_04090</name>
</gene>
<dbReference type="Pfam" id="PF00271">
    <property type="entry name" value="Helicase_C"/>
    <property type="match status" value="1"/>
</dbReference>
<dbReference type="InterPro" id="IPR021904">
    <property type="entry name" value="DUF3516"/>
</dbReference>
<keyword evidence="3" id="KW-0347">Helicase</keyword>
<dbReference type="InterPro" id="IPR014001">
    <property type="entry name" value="Helicase_ATP-bd"/>
</dbReference>
<dbReference type="GO" id="GO:0004386">
    <property type="term" value="F:helicase activity"/>
    <property type="evidence" value="ECO:0007669"/>
    <property type="project" value="UniProtKB-KW"/>
</dbReference>
<evidence type="ECO:0000256" key="3">
    <source>
        <dbReference type="ARBA" id="ARBA00022806"/>
    </source>
</evidence>
<dbReference type="AlphaFoldDB" id="A0AAW9HTB2"/>
<dbReference type="PROSITE" id="PS51194">
    <property type="entry name" value="HELICASE_CTER"/>
    <property type="match status" value="1"/>
</dbReference>
<dbReference type="InterPro" id="IPR050699">
    <property type="entry name" value="RNA-DNA_Helicase"/>
</dbReference>
<sequence length="898" mass="100038">MNTSAQYPQLNVALDRLEDRFGLQAPEDALYEAFTSWAESTGRPLYPHQDEALLAALDRSHVIVSTPTGSGKSMIALTGIFTALAHGETAYYTAPLKALVSEKFFELIAVFGAENVGMVTGDSSINPQAPVICATAEIVANMALREGKQADIEVLIHDEFHYYADPQRGWAWHVPLLELHDTQHILLSATLGNTDFLEKDLVRRTGRNVETITDAERPVPLSFHYSYEQLSELIKELTTTHRAPVYIVHFSQREAVSQAQGLLSISLTTPEQKEAIRKAIGDFRFGSGFGKVLSKLLRAGIGVHHAGLLPRYRRLVEKLAQAGLLPVISGTDTLGVGINVPIRTVVMTGLAKFDGTRQRQLTAREFHQVAGRAGRAGFDTQGDVIVQAPEYEIENARLVAKAGDDPVKLRRIQKKKPPENTVLWSEKTFEYIKNAQPETLTPHLHITNSIMLNLLQRENGNIKAIHSLCLDNHLPAQASNPLLRQATTIYMTLLRAGVIRHHSIEWQEEHPERNSVEFTHDVPEDFALNSPLAPFALAAIDLLDPESENYALDVISVIESVQENPRPILIAQERKAKGAAIGRMKAAGIGYEERMAEADKITWPQPLGEELKGALGVYAQTNPWVKDFDLTPKSVVRDMIENARTFTEFISEYDAERSEGIVLRYLTDTYKALRQTVPLEARTPELEEMIQWLGKLVRSVDSSLLDEWEALRDGIITPGEIANLNSGGTVDEYKELAFGANEDGSITLSRNKHALKRAIRNATFRIVEAVAHEDMRYLDTITRPPAYPGAPTWDADAWMDTTDPYFDDYDDINTGTNARSDTFLRIIERPEVADFAELGLPENAWEDLAEKHPRCWLVRQIFDDGQGDNAWGFSVLVDLDETDEAGAPVMDVLHVGEL</sequence>
<dbReference type="GO" id="GO:0005524">
    <property type="term" value="F:ATP binding"/>
    <property type="evidence" value="ECO:0007669"/>
    <property type="project" value="UniProtKB-KW"/>
</dbReference>
<dbReference type="InterPro" id="IPR027417">
    <property type="entry name" value="P-loop_NTPase"/>
</dbReference>
<proteinExistence type="predicted"/>
<dbReference type="GO" id="GO:0003676">
    <property type="term" value="F:nucleic acid binding"/>
    <property type="evidence" value="ECO:0007669"/>
    <property type="project" value="InterPro"/>
</dbReference>
<dbReference type="Pfam" id="PF00270">
    <property type="entry name" value="DEAD"/>
    <property type="match status" value="1"/>
</dbReference>
<dbReference type="Pfam" id="PF12029">
    <property type="entry name" value="DUF3516"/>
    <property type="match status" value="1"/>
</dbReference>
<protein>
    <submittedName>
        <fullName evidence="7">DUF3516 domain-containing protein</fullName>
    </submittedName>
</protein>
<dbReference type="InterPro" id="IPR011545">
    <property type="entry name" value="DEAD/DEAH_box_helicase_dom"/>
</dbReference>
<comment type="caution">
    <text evidence="7">The sequence shown here is derived from an EMBL/GenBank/DDBJ whole genome shotgun (WGS) entry which is preliminary data.</text>
</comment>
<feature type="domain" description="Helicase C-terminal" evidence="6">
    <location>
        <begin position="229"/>
        <end position="436"/>
    </location>
</feature>
<evidence type="ECO:0000259" key="6">
    <source>
        <dbReference type="PROSITE" id="PS51194"/>
    </source>
</evidence>
<organism evidence="7 8">
    <name type="scientific">Actinotignum urinale</name>
    <dbReference type="NCBI Taxonomy" id="190146"/>
    <lineage>
        <taxon>Bacteria</taxon>
        <taxon>Bacillati</taxon>
        <taxon>Actinomycetota</taxon>
        <taxon>Actinomycetes</taxon>
        <taxon>Actinomycetales</taxon>
        <taxon>Actinomycetaceae</taxon>
        <taxon>Actinotignum</taxon>
    </lineage>
</organism>
<dbReference type="InterPro" id="IPR001650">
    <property type="entry name" value="Helicase_C-like"/>
</dbReference>
<feature type="domain" description="Helicase ATP-binding" evidence="5">
    <location>
        <begin position="53"/>
        <end position="209"/>
    </location>
</feature>
<dbReference type="Proteomes" id="UP001281731">
    <property type="component" value="Unassembled WGS sequence"/>
</dbReference>
<evidence type="ECO:0000256" key="2">
    <source>
        <dbReference type="ARBA" id="ARBA00022801"/>
    </source>
</evidence>
<evidence type="ECO:0000256" key="1">
    <source>
        <dbReference type="ARBA" id="ARBA00022741"/>
    </source>
</evidence>
<evidence type="ECO:0000313" key="8">
    <source>
        <dbReference type="Proteomes" id="UP001281731"/>
    </source>
</evidence>
<dbReference type="PANTHER" id="PTHR12131">
    <property type="entry name" value="ATP-DEPENDENT RNA AND DNA HELICASE"/>
    <property type="match status" value="1"/>
</dbReference>
<evidence type="ECO:0000313" key="7">
    <source>
        <dbReference type="EMBL" id="MDY5154903.1"/>
    </source>
</evidence>
<dbReference type="GO" id="GO:0016787">
    <property type="term" value="F:hydrolase activity"/>
    <property type="evidence" value="ECO:0007669"/>
    <property type="project" value="UniProtKB-KW"/>
</dbReference>
<keyword evidence="4" id="KW-0067">ATP-binding</keyword>
<dbReference type="SMART" id="SM00487">
    <property type="entry name" value="DEXDc"/>
    <property type="match status" value="1"/>
</dbReference>
<dbReference type="EMBL" id="JAWNGC010000004">
    <property type="protein sequence ID" value="MDY5154903.1"/>
    <property type="molecule type" value="Genomic_DNA"/>
</dbReference>